<dbReference type="RefSeq" id="WP_231754100.1">
    <property type="nucleotide sequence ID" value="NZ_CP036271.1"/>
</dbReference>
<evidence type="ECO:0000313" key="2">
    <source>
        <dbReference type="Proteomes" id="UP000315700"/>
    </source>
</evidence>
<sequence length="170" mass="19154">MLIEDIAIVKQQCTAIHVQFDDDAVADFFDQQIDLGRRPETFARVWIHTHPGDSAQPSLTDEKTFRRVFGKCDWAVMAILARGGETTARLRFNTGPGGALPIPAKVAFESPFPASNQLLWSQDYQSKIQTRDPYHGICLPGESEDCVHRMNEGSIFRDANEADLWEAAFW</sequence>
<dbReference type="EMBL" id="CP036271">
    <property type="protein sequence ID" value="QDT55875.1"/>
    <property type="molecule type" value="Genomic_DNA"/>
</dbReference>
<gene>
    <name evidence="1" type="ORF">Pan44_39230</name>
</gene>
<organism evidence="1 2">
    <name type="scientific">Caulifigura coniformis</name>
    <dbReference type="NCBI Taxonomy" id="2527983"/>
    <lineage>
        <taxon>Bacteria</taxon>
        <taxon>Pseudomonadati</taxon>
        <taxon>Planctomycetota</taxon>
        <taxon>Planctomycetia</taxon>
        <taxon>Planctomycetales</taxon>
        <taxon>Planctomycetaceae</taxon>
        <taxon>Caulifigura</taxon>
    </lineage>
</organism>
<evidence type="ECO:0000313" key="1">
    <source>
        <dbReference type="EMBL" id="QDT55875.1"/>
    </source>
</evidence>
<accession>A0A517SID5</accession>
<reference evidence="1 2" key="1">
    <citation type="submission" date="2019-02" db="EMBL/GenBank/DDBJ databases">
        <title>Deep-cultivation of Planctomycetes and their phenomic and genomic characterization uncovers novel biology.</title>
        <authorList>
            <person name="Wiegand S."/>
            <person name="Jogler M."/>
            <person name="Boedeker C."/>
            <person name="Pinto D."/>
            <person name="Vollmers J."/>
            <person name="Rivas-Marin E."/>
            <person name="Kohn T."/>
            <person name="Peeters S.H."/>
            <person name="Heuer A."/>
            <person name="Rast P."/>
            <person name="Oberbeckmann S."/>
            <person name="Bunk B."/>
            <person name="Jeske O."/>
            <person name="Meyerdierks A."/>
            <person name="Storesund J.E."/>
            <person name="Kallscheuer N."/>
            <person name="Luecker S."/>
            <person name="Lage O.M."/>
            <person name="Pohl T."/>
            <person name="Merkel B.J."/>
            <person name="Hornburger P."/>
            <person name="Mueller R.-W."/>
            <person name="Bruemmer F."/>
            <person name="Labrenz M."/>
            <person name="Spormann A.M."/>
            <person name="Op den Camp H."/>
            <person name="Overmann J."/>
            <person name="Amann R."/>
            <person name="Jetten M.S.M."/>
            <person name="Mascher T."/>
            <person name="Medema M.H."/>
            <person name="Devos D.P."/>
            <person name="Kaster A.-K."/>
            <person name="Ovreas L."/>
            <person name="Rohde M."/>
            <person name="Galperin M.Y."/>
            <person name="Jogler C."/>
        </authorList>
    </citation>
    <scope>NUCLEOTIDE SEQUENCE [LARGE SCALE GENOMIC DNA]</scope>
    <source>
        <strain evidence="1 2">Pan44</strain>
    </source>
</reference>
<evidence type="ECO:0008006" key="3">
    <source>
        <dbReference type="Google" id="ProtNLM"/>
    </source>
</evidence>
<keyword evidence="2" id="KW-1185">Reference proteome</keyword>
<protein>
    <recommendedName>
        <fullName evidence="3">JAB domain-containing protein</fullName>
    </recommendedName>
</protein>
<dbReference type="SUPFAM" id="SSF102712">
    <property type="entry name" value="JAB1/MPN domain"/>
    <property type="match status" value="1"/>
</dbReference>
<name>A0A517SID5_9PLAN</name>
<dbReference type="KEGG" id="ccos:Pan44_39230"/>
<dbReference type="Proteomes" id="UP000315700">
    <property type="component" value="Chromosome"/>
</dbReference>
<dbReference type="Gene3D" id="3.40.140.10">
    <property type="entry name" value="Cytidine Deaminase, domain 2"/>
    <property type="match status" value="1"/>
</dbReference>
<dbReference type="AlphaFoldDB" id="A0A517SID5"/>
<dbReference type="InParanoid" id="A0A517SID5"/>
<proteinExistence type="predicted"/>